<evidence type="ECO:0000313" key="2">
    <source>
        <dbReference type="EMBL" id="SMX24068.1"/>
    </source>
</evidence>
<evidence type="ECO:0000256" key="1">
    <source>
        <dbReference type="SAM" id="SignalP"/>
    </source>
</evidence>
<dbReference type="InterPro" id="IPR032710">
    <property type="entry name" value="NTF2-like_dom_sf"/>
</dbReference>
<organism evidence="2 3">
    <name type="scientific">Boseongicola aestuarii</name>
    <dbReference type="NCBI Taxonomy" id="1470561"/>
    <lineage>
        <taxon>Bacteria</taxon>
        <taxon>Pseudomonadati</taxon>
        <taxon>Pseudomonadota</taxon>
        <taxon>Alphaproteobacteria</taxon>
        <taxon>Rhodobacterales</taxon>
        <taxon>Paracoccaceae</taxon>
        <taxon>Boseongicola</taxon>
    </lineage>
</organism>
<name>A0A238J026_9RHOB</name>
<dbReference type="GO" id="GO:0030638">
    <property type="term" value="P:polyketide metabolic process"/>
    <property type="evidence" value="ECO:0007669"/>
    <property type="project" value="InterPro"/>
</dbReference>
<dbReference type="EMBL" id="FXXQ01000007">
    <property type="protein sequence ID" value="SMX24068.1"/>
    <property type="molecule type" value="Genomic_DNA"/>
</dbReference>
<dbReference type="PANTHER" id="PTHR38436">
    <property type="entry name" value="POLYKETIDE CYCLASE SNOAL-LIKE DOMAIN"/>
    <property type="match status" value="1"/>
</dbReference>
<dbReference type="RefSeq" id="WP_093974039.1">
    <property type="nucleotide sequence ID" value="NZ_FXXQ01000007.1"/>
</dbReference>
<dbReference type="AlphaFoldDB" id="A0A238J026"/>
<proteinExistence type="predicted"/>
<feature type="signal peptide" evidence="1">
    <location>
        <begin position="1"/>
        <end position="24"/>
    </location>
</feature>
<feature type="chain" id="PRO_5013031534" evidence="1">
    <location>
        <begin position="25"/>
        <end position="158"/>
    </location>
</feature>
<reference evidence="2 3" key="1">
    <citation type="submission" date="2017-05" db="EMBL/GenBank/DDBJ databases">
        <authorList>
            <person name="Song R."/>
            <person name="Chenine A.L."/>
            <person name="Ruprecht R.M."/>
        </authorList>
    </citation>
    <scope>NUCLEOTIDE SEQUENCE [LARGE SCALE GENOMIC DNA]</scope>
    <source>
        <strain evidence="2 3">CECT 8489</strain>
    </source>
</reference>
<keyword evidence="1" id="KW-0732">Signal</keyword>
<dbReference type="Proteomes" id="UP000201838">
    <property type="component" value="Unassembled WGS sequence"/>
</dbReference>
<gene>
    <name evidence="2" type="ORF">BOA8489_02183</name>
</gene>
<keyword evidence="3" id="KW-1185">Reference proteome</keyword>
<protein>
    <submittedName>
        <fullName evidence="2">SnoaL-like polyketide cyclase</fullName>
    </submittedName>
</protein>
<accession>A0A238J026</accession>
<dbReference type="PANTHER" id="PTHR38436:SF1">
    <property type="entry name" value="ESTER CYCLASE"/>
    <property type="match status" value="1"/>
</dbReference>
<sequence length="158" mass="17225">MNAFQKTLAAATLGLSAIATSAAADDLAAVHAFYDIFTNPGPESNAAFLAATSEDWKSYADYSGNYEVREDLLPRSAGIVAFMPDLEFTIEAIHQDGDFVIVRSRSIATPAGPFLGIDPEGRNFDVMNIDIHELKDGKLVNLWHIEDWATAMRQMSGQ</sequence>
<dbReference type="Gene3D" id="3.10.450.50">
    <property type="match status" value="1"/>
</dbReference>
<dbReference type="SUPFAM" id="SSF54427">
    <property type="entry name" value="NTF2-like"/>
    <property type="match status" value="1"/>
</dbReference>
<evidence type="ECO:0000313" key="3">
    <source>
        <dbReference type="Proteomes" id="UP000201838"/>
    </source>
</evidence>
<dbReference type="Pfam" id="PF07366">
    <property type="entry name" value="SnoaL"/>
    <property type="match status" value="1"/>
</dbReference>
<dbReference type="OrthoDB" id="9182871at2"/>
<dbReference type="InterPro" id="IPR009959">
    <property type="entry name" value="Cyclase_SnoaL-like"/>
</dbReference>